<dbReference type="AlphaFoldDB" id="A0A4V6PM53"/>
<dbReference type="EMBL" id="SMUV01000068">
    <property type="protein sequence ID" value="TDK45747.1"/>
    <property type="molecule type" value="Genomic_DNA"/>
</dbReference>
<dbReference type="Pfam" id="PF03069">
    <property type="entry name" value="FmdA_AmdA"/>
    <property type="match status" value="2"/>
</dbReference>
<name>A0A4V6PM53_9RHOB</name>
<dbReference type="GO" id="GO:0016811">
    <property type="term" value="F:hydrolase activity, acting on carbon-nitrogen (but not peptide) bonds, in linear amides"/>
    <property type="evidence" value="ECO:0007669"/>
    <property type="project" value="InterPro"/>
</dbReference>
<dbReference type="PANTHER" id="PTHR31891">
    <property type="entry name" value="FORMAMIDASE C869.04-RELATED"/>
    <property type="match status" value="1"/>
</dbReference>
<dbReference type="PANTHER" id="PTHR31891:SF1">
    <property type="entry name" value="FORMAMIDASE C869.04-RELATED"/>
    <property type="match status" value="1"/>
</dbReference>
<dbReference type="Gene3D" id="2.40.10.120">
    <property type="match status" value="1"/>
</dbReference>
<organism evidence="1 2">
    <name type="scientific">Antarcticimicrobium luteum</name>
    <dbReference type="NCBI Taxonomy" id="2547397"/>
    <lineage>
        <taxon>Bacteria</taxon>
        <taxon>Pseudomonadati</taxon>
        <taxon>Pseudomonadota</taxon>
        <taxon>Alphaproteobacteria</taxon>
        <taxon>Rhodobacterales</taxon>
        <taxon>Paracoccaceae</taxon>
        <taxon>Antarcticimicrobium</taxon>
    </lineage>
</organism>
<dbReference type="Gene3D" id="2.60.120.580">
    <property type="entry name" value="Acetamidase/Formamidase-like domains"/>
    <property type="match status" value="1"/>
</dbReference>
<keyword evidence="2" id="KW-1185">Reference proteome</keyword>
<gene>
    <name evidence="1" type="ORF">E1832_13345</name>
</gene>
<evidence type="ECO:0000313" key="1">
    <source>
        <dbReference type="EMBL" id="TDK45747.1"/>
    </source>
</evidence>
<dbReference type="Proteomes" id="UP000295301">
    <property type="component" value="Unassembled WGS sequence"/>
</dbReference>
<protein>
    <submittedName>
        <fullName evidence="1">Acetamidase</fullName>
    </submittedName>
</protein>
<dbReference type="OrthoDB" id="9785236at2"/>
<evidence type="ECO:0000313" key="2">
    <source>
        <dbReference type="Proteomes" id="UP000295301"/>
    </source>
</evidence>
<comment type="caution">
    <text evidence="1">The sequence shown here is derived from an EMBL/GenBank/DDBJ whole genome shotgun (WGS) entry which is preliminary data.</text>
</comment>
<proteinExistence type="predicted"/>
<dbReference type="InterPro" id="IPR004304">
    <property type="entry name" value="FmdA_AmdA"/>
</dbReference>
<dbReference type="Gene3D" id="3.10.28.20">
    <property type="entry name" value="Acetamidase/Formamidase-like domains"/>
    <property type="match status" value="1"/>
</dbReference>
<sequence length="323" mass="35800">MRARGAAQGRVGRTHRLDEAAQRDFKYTLGPYADPVLEVAPGDRIVVETLDAFGGRIRLESDRPSEILEMPFGNPQNGPIRVEGAKKGDVLAIYIERIVPRGDQPRGTTCLINELGGLVGTDVTAMLNDPLPEKVRKVVVDENWVYWSDRLRLPYEPFIGTIGLSPQIDSISSLVPASHGGNMDLPETRPGNVIYLPVRAEGAYLFLGDVHATQGDGELSGNAIEHPSETTIVVDLIRDWQINWPRIESEDRIMSVGSARPMEDAARIAYRDLVEWMADEFGHDRLEAYMLLSQCGRVRLGNMVDPNYTLSAGIEKQHLFGNV</sequence>
<dbReference type="SUPFAM" id="SSF141130">
    <property type="entry name" value="Acetamidase/Formamidase-like"/>
    <property type="match status" value="1"/>
</dbReference>
<reference evidence="1 2" key="1">
    <citation type="submission" date="2019-03" db="EMBL/GenBank/DDBJ databases">
        <title>Ruegeria lutea sp. nov., a novel strain, isolated from marine sediment, the Masan Bay, South Korea.</title>
        <authorList>
            <person name="Kim J."/>
            <person name="Kim D.-Y."/>
            <person name="Lee S.-S."/>
        </authorList>
    </citation>
    <scope>NUCLEOTIDE SEQUENCE [LARGE SCALE GENOMIC DNA]</scope>
    <source>
        <strain evidence="1 2">318-1</strain>
    </source>
</reference>
<accession>A0A4V6PM53</accession>